<keyword evidence="1" id="KW-0175">Coiled coil</keyword>
<evidence type="ECO:0000313" key="4">
    <source>
        <dbReference type="Proteomes" id="UP001211065"/>
    </source>
</evidence>
<feature type="coiled-coil region" evidence="1">
    <location>
        <begin position="133"/>
        <end position="205"/>
    </location>
</feature>
<organism evidence="3 4">
    <name type="scientific">Clydaea vesicula</name>
    <dbReference type="NCBI Taxonomy" id="447962"/>
    <lineage>
        <taxon>Eukaryota</taxon>
        <taxon>Fungi</taxon>
        <taxon>Fungi incertae sedis</taxon>
        <taxon>Chytridiomycota</taxon>
        <taxon>Chytridiomycota incertae sedis</taxon>
        <taxon>Chytridiomycetes</taxon>
        <taxon>Lobulomycetales</taxon>
        <taxon>Lobulomycetaceae</taxon>
        <taxon>Clydaea</taxon>
    </lineage>
</organism>
<proteinExistence type="predicted"/>
<name>A0AAD5TW12_9FUNG</name>
<sequence>MNLINGKPLLIPHKRGTETACAAAGACFALLCQHTSTTDERYACVKKAIPYCVIGGVVVMAIKNNKKLKLDKDTEVVDSFLKEIFEDQYVLDDLNMYSKKLQTKISNIKAYISEREGVKDKLEANLNWYTHCLASMRDEKKETIQQSEALIQQSNAAAQICNEKVEQIEASQKIILKYEKKLFKLQKKIKKLNTAIGENKKLKKNLKIKLCKQKKNLIEVNNESVSASIVEETIIAEPSTEPSPQSYPQPSPSTVVEIITAEPSTEPTPEPSPQPFPEAVAEIATAEP</sequence>
<evidence type="ECO:0000256" key="1">
    <source>
        <dbReference type="SAM" id="Coils"/>
    </source>
</evidence>
<feature type="compositionally biased region" description="Pro residues" evidence="2">
    <location>
        <begin position="266"/>
        <end position="276"/>
    </location>
</feature>
<evidence type="ECO:0000313" key="3">
    <source>
        <dbReference type="EMBL" id="KAJ3202544.1"/>
    </source>
</evidence>
<reference evidence="3" key="1">
    <citation type="submission" date="2020-05" db="EMBL/GenBank/DDBJ databases">
        <title>Phylogenomic resolution of chytrid fungi.</title>
        <authorList>
            <person name="Stajich J.E."/>
            <person name="Amses K."/>
            <person name="Simmons R."/>
            <person name="Seto K."/>
            <person name="Myers J."/>
            <person name="Bonds A."/>
            <person name="Quandt C.A."/>
            <person name="Barry K."/>
            <person name="Liu P."/>
            <person name="Grigoriev I."/>
            <person name="Longcore J.E."/>
            <person name="James T.Y."/>
        </authorList>
    </citation>
    <scope>NUCLEOTIDE SEQUENCE</scope>
    <source>
        <strain evidence="3">JEL0476</strain>
    </source>
</reference>
<comment type="caution">
    <text evidence="3">The sequence shown here is derived from an EMBL/GenBank/DDBJ whole genome shotgun (WGS) entry which is preliminary data.</text>
</comment>
<protein>
    <submittedName>
        <fullName evidence="3">Uncharacterized protein</fullName>
    </submittedName>
</protein>
<gene>
    <name evidence="3" type="ORF">HK099_001810</name>
</gene>
<feature type="region of interest" description="Disordered" evidence="2">
    <location>
        <begin position="260"/>
        <end position="288"/>
    </location>
</feature>
<dbReference type="AlphaFoldDB" id="A0AAD5TW12"/>
<accession>A0AAD5TW12</accession>
<keyword evidence="4" id="KW-1185">Reference proteome</keyword>
<dbReference type="EMBL" id="JADGJW010001555">
    <property type="protein sequence ID" value="KAJ3202544.1"/>
    <property type="molecule type" value="Genomic_DNA"/>
</dbReference>
<dbReference type="Proteomes" id="UP001211065">
    <property type="component" value="Unassembled WGS sequence"/>
</dbReference>
<evidence type="ECO:0000256" key="2">
    <source>
        <dbReference type="SAM" id="MobiDB-lite"/>
    </source>
</evidence>